<dbReference type="OrthoDB" id="185373at2759"/>
<dbReference type="PROSITE" id="PS51375">
    <property type="entry name" value="PPR"/>
    <property type="match status" value="5"/>
</dbReference>
<feature type="repeat" description="PPR" evidence="2">
    <location>
        <begin position="394"/>
        <end position="424"/>
    </location>
</feature>
<feature type="domain" description="DYW" evidence="3">
    <location>
        <begin position="749"/>
        <end position="821"/>
    </location>
</feature>
<dbReference type="FunFam" id="1.25.40.10:FF:000436">
    <property type="entry name" value="Pentatricopeptide repeat-containing protein At5g39350 family"/>
    <property type="match status" value="1"/>
</dbReference>
<dbReference type="OMA" id="SCVLKCF"/>
<keyword evidence="5" id="KW-1185">Reference proteome</keyword>
<evidence type="ECO:0000259" key="3">
    <source>
        <dbReference type="Pfam" id="PF14432"/>
    </source>
</evidence>
<name>A0A0K9PJH3_ZOSMR</name>
<evidence type="ECO:0000256" key="2">
    <source>
        <dbReference type="PROSITE-ProRule" id="PRU00708"/>
    </source>
</evidence>
<proteinExistence type="predicted"/>
<dbReference type="InterPro" id="IPR046960">
    <property type="entry name" value="PPR_At4g14850-like_plant"/>
</dbReference>
<dbReference type="GO" id="GO:0009507">
    <property type="term" value="C:chloroplast"/>
    <property type="evidence" value="ECO:0000318"/>
    <property type="project" value="GO_Central"/>
</dbReference>
<dbReference type="InterPro" id="IPR032867">
    <property type="entry name" value="DYW_dom"/>
</dbReference>
<evidence type="ECO:0000313" key="4">
    <source>
        <dbReference type="EMBL" id="KMZ69208.1"/>
    </source>
</evidence>
<dbReference type="Pfam" id="PF01535">
    <property type="entry name" value="PPR"/>
    <property type="match status" value="7"/>
</dbReference>
<evidence type="ECO:0000256" key="1">
    <source>
        <dbReference type="ARBA" id="ARBA00022737"/>
    </source>
</evidence>
<organism evidence="4 5">
    <name type="scientific">Zostera marina</name>
    <name type="common">Eelgrass</name>
    <dbReference type="NCBI Taxonomy" id="29655"/>
    <lineage>
        <taxon>Eukaryota</taxon>
        <taxon>Viridiplantae</taxon>
        <taxon>Streptophyta</taxon>
        <taxon>Embryophyta</taxon>
        <taxon>Tracheophyta</taxon>
        <taxon>Spermatophyta</taxon>
        <taxon>Magnoliopsida</taxon>
        <taxon>Liliopsida</taxon>
        <taxon>Zosteraceae</taxon>
        <taxon>Zostera</taxon>
    </lineage>
</organism>
<feature type="repeat" description="PPR" evidence="2">
    <location>
        <begin position="363"/>
        <end position="393"/>
    </location>
</feature>
<feature type="repeat" description="PPR" evidence="2">
    <location>
        <begin position="510"/>
        <end position="544"/>
    </location>
</feature>
<sequence length="823" mass="91833">MSLLTSSIAFSGVRSPSQTKLLPINNPNYQILRFCQTGNLTKAVQSITQLDPFQRTQLDSAAYCSVIQLCAEQTSLLSGKKVHSVISSSGVVDIDEAIRSKLVFMYVKCGDLQCGRRVFDDGLMVSSPALLNGPFCWSFLINEYAKIGEFEESLSLFTKVRSLGAVEMNSYVFTCVLKCVAALQSEGTCRQFHGLVMKSGFGDDTISVNSLISSYFKCRLVEEAFYLFDRMLMKDLISWNTVINESVSNGQAYRAVGFLNQMSITGIDMDSVTVITGVLPICSQLRLISTGKTIHGYSIKNGFMESEPSAPNSLIMYSKCQDFESAIRVSEKMNCTHRTVATGSFEHGKYVHDYITREGVEFNLFASNGLINMYSKSGRIKDARNLFDGMIEKDIVSWNTMIGAYSKNHLPNEAIQLFQKMTRMVGKDGTGIEVEANHITMACILPAVASLSSLDRGKEIHGQILRKGWQSFISNGDKGCILANALIDMYAKCGEISSARRIFDMVVDKDIVSWTAMIAGYGIHGNGKETIALFKKMKRSESNPAPTEVFFLAVLYACGHSCLVDEGWVFFDAMRNDYNIEPSSDHYLCMVELLCRSGYVRKAWKFVLSMPKQPSTEVWTALLSGCRIHRDVKLAEKITNHISVDGRNNGQHSILLGNIYKEAEKWETVKKLKEQLGLGKEGRRGHRREKMPECSWVDVKKKTHIFISDESSVVSPAEKKVKDFLVSLRSKMEETRRPISETAEGVNNTKEVCGHSELLAIGFGVLNSGNRRPIRVAKNIETCVECHTFVKFMSSAVGREIILRDCHRFHHFINGRCSCRGAG</sequence>
<dbReference type="AlphaFoldDB" id="A0A0K9PJH3"/>
<dbReference type="FunFam" id="1.25.40.10:FF:000090">
    <property type="entry name" value="Pentatricopeptide repeat-containing protein, chloroplastic"/>
    <property type="match status" value="1"/>
</dbReference>
<dbReference type="Pfam" id="PF14432">
    <property type="entry name" value="DYW_deaminase"/>
    <property type="match status" value="1"/>
</dbReference>
<keyword evidence="1" id="KW-0677">Repeat</keyword>
<dbReference type="GO" id="GO:0008270">
    <property type="term" value="F:zinc ion binding"/>
    <property type="evidence" value="ECO:0007669"/>
    <property type="project" value="InterPro"/>
</dbReference>
<dbReference type="InterPro" id="IPR011990">
    <property type="entry name" value="TPR-like_helical_dom_sf"/>
</dbReference>
<reference evidence="5" key="1">
    <citation type="journal article" date="2016" name="Nature">
        <title>The genome of the seagrass Zostera marina reveals angiosperm adaptation to the sea.</title>
        <authorList>
            <person name="Olsen J.L."/>
            <person name="Rouze P."/>
            <person name="Verhelst B."/>
            <person name="Lin Y.-C."/>
            <person name="Bayer T."/>
            <person name="Collen J."/>
            <person name="Dattolo E."/>
            <person name="De Paoli E."/>
            <person name="Dittami S."/>
            <person name="Maumus F."/>
            <person name="Michel G."/>
            <person name="Kersting A."/>
            <person name="Lauritano C."/>
            <person name="Lohaus R."/>
            <person name="Toepel M."/>
            <person name="Tonon T."/>
            <person name="Vanneste K."/>
            <person name="Amirebrahimi M."/>
            <person name="Brakel J."/>
            <person name="Bostroem C."/>
            <person name="Chovatia M."/>
            <person name="Grimwood J."/>
            <person name="Jenkins J.W."/>
            <person name="Jueterbock A."/>
            <person name="Mraz A."/>
            <person name="Stam W.T."/>
            <person name="Tice H."/>
            <person name="Bornberg-Bauer E."/>
            <person name="Green P.J."/>
            <person name="Pearson G.A."/>
            <person name="Procaccini G."/>
            <person name="Duarte C.M."/>
            <person name="Schmutz J."/>
            <person name="Reusch T.B.H."/>
            <person name="Van de Peer Y."/>
        </authorList>
    </citation>
    <scope>NUCLEOTIDE SEQUENCE [LARGE SCALE GENOMIC DNA]</scope>
    <source>
        <strain evidence="5">cv. Finnish</strain>
    </source>
</reference>
<feature type="repeat" description="PPR" evidence="2">
    <location>
        <begin position="204"/>
        <end position="238"/>
    </location>
</feature>
<accession>A0A0K9PJH3</accession>
<gene>
    <name evidence="4" type="ORF">ZOSMA_21G00620</name>
</gene>
<dbReference type="GO" id="GO:0003723">
    <property type="term" value="F:RNA binding"/>
    <property type="evidence" value="ECO:0007669"/>
    <property type="project" value="InterPro"/>
</dbReference>
<protein>
    <recommendedName>
        <fullName evidence="3">DYW domain-containing protein</fullName>
    </recommendedName>
</protein>
<feature type="repeat" description="PPR" evidence="2">
    <location>
        <begin position="133"/>
        <end position="167"/>
    </location>
</feature>
<dbReference type="PANTHER" id="PTHR47926">
    <property type="entry name" value="PENTATRICOPEPTIDE REPEAT-CONTAINING PROTEIN"/>
    <property type="match status" value="1"/>
</dbReference>
<dbReference type="EMBL" id="LFYR01000785">
    <property type="protein sequence ID" value="KMZ69208.1"/>
    <property type="molecule type" value="Genomic_DNA"/>
</dbReference>
<dbReference type="GO" id="GO:1900865">
    <property type="term" value="P:chloroplast RNA modification"/>
    <property type="evidence" value="ECO:0000318"/>
    <property type="project" value="GO_Central"/>
</dbReference>
<dbReference type="NCBIfam" id="TIGR00756">
    <property type="entry name" value="PPR"/>
    <property type="match status" value="4"/>
</dbReference>
<dbReference type="Proteomes" id="UP000036987">
    <property type="component" value="Unassembled WGS sequence"/>
</dbReference>
<dbReference type="InterPro" id="IPR002885">
    <property type="entry name" value="PPR_rpt"/>
</dbReference>
<comment type="caution">
    <text evidence="4">The sequence shown here is derived from an EMBL/GenBank/DDBJ whole genome shotgun (WGS) entry which is preliminary data.</text>
</comment>
<evidence type="ECO:0000313" key="5">
    <source>
        <dbReference type="Proteomes" id="UP000036987"/>
    </source>
</evidence>
<dbReference type="PANTHER" id="PTHR47926:SF362">
    <property type="entry name" value="DYW DOMAIN-CONTAINING PROTEIN"/>
    <property type="match status" value="1"/>
</dbReference>
<dbReference type="Gene3D" id="1.25.40.10">
    <property type="entry name" value="Tetratricopeptide repeat domain"/>
    <property type="match status" value="5"/>
</dbReference>